<feature type="domain" description="HTH araC/xylS-type" evidence="4">
    <location>
        <begin position="180"/>
        <end position="278"/>
    </location>
</feature>
<dbReference type="GO" id="GO:0043565">
    <property type="term" value="F:sequence-specific DNA binding"/>
    <property type="evidence" value="ECO:0007669"/>
    <property type="project" value="InterPro"/>
</dbReference>
<keyword evidence="1" id="KW-0805">Transcription regulation</keyword>
<organism evidence="5 6">
    <name type="scientific">Cohnella candidum</name>
    <dbReference type="NCBI Taxonomy" id="2674991"/>
    <lineage>
        <taxon>Bacteria</taxon>
        <taxon>Bacillati</taxon>
        <taxon>Bacillota</taxon>
        <taxon>Bacilli</taxon>
        <taxon>Bacillales</taxon>
        <taxon>Paenibacillaceae</taxon>
        <taxon>Cohnella</taxon>
    </lineage>
</organism>
<accession>A0A3G3K3I9</accession>
<dbReference type="Pfam" id="PF12833">
    <property type="entry name" value="HTH_18"/>
    <property type="match status" value="1"/>
</dbReference>
<reference evidence="5 6" key="1">
    <citation type="submission" date="2018-10" db="EMBL/GenBank/DDBJ databases">
        <title>Genome Sequence of Cohnella sp.</title>
        <authorList>
            <person name="Srinivasan S."/>
            <person name="Kim M.K."/>
        </authorList>
    </citation>
    <scope>NUCLEOTIDE SEQUENCE [LARGE SCALE GENOMIC DNA]</scope>
    <source>
        <strain evidence="5 6">18JY8-7</strain>
    </source>
</reference>
<dbReference type="PANTHER" id="PTHR43280:SF2">
    <property type="entry name" value="HTH-TYPE TRANSCRIPTIONAL REGULATOR EXSA"/>
    <property type="match status" value="1"/>
</dbReference>
<name>A0A3G3K3I9_9BACL</name>
<dbReference type="SUPFAM" id="SSF51215">
    <property type="entry name" value="Regulatory protein AraC"/>
    <property type="match status" value="1"/>
</dbReference>
<dbReference type="PROSITE" id="PS00041">
    <property type="entry name" value="HTH_ARAC_FAMILY_1"/>
    <property type="match status" value="1"/>
</dbReference>
<dbReference type="AlphaFoldDB" id="A0A3G3K3I9"/>
<dbReference type="SMART" id="SM00342">
    <property type="entry name" value="HTH_ARAC"/>
    <property type="match status" value="1"/>
</dbReference>
<dbReference type="InterPro" id="IPR003313">
    <property type="entry name" value="AraC-bd"/>
</dbReference>
<gene>
    <name evidence="5" type="ORF">EAV92_21715</name>
</gene>
<dbReference type="Gene3D" id="1.10.10.60">
    <property type="entry name" value="Homeodomain-like"/>
    <property type="match status" value="2"/>
</dbReference>
<evidence type="ECO:0000256" key="3">
    <source>
        <dbReference type="ARBA" id="ARBA00023163"/>
    </source>
</evidence>
<dbReference type="InterPro" id="IPR009057">
    <property type="entry name" value="Homeodomain-like_sf"/>
</dbReference>
<sequence length="285" mass="31988">MVECLNDLVIQGGNSLSQPAVEIQLCAYSRHSQPFHQRYPEGPETYIVRLQAEGESEAFIDGRLVPILPGDLTLSQPGEYYELRIGHQASPLRPSGDYYVLCSGTFVEEWWKKRNRPKMVRLADDPKIHGVWEQLILEKLRLDGGNPEVLEALLRALFSLLDRAIDEAPSSTSASANHAHKIKTYIEAHALAPLTLQEIADHAGISVTRAVHVFKSQFGLSVMQYAQQLRLAHAVRLMSNSQYTLERIAEEAGFGSYTYFHRVFRARYGIAPGQYRAGGVQPLMK</sequence>
<dbReference type="PANTHER" id="PTHR43280">
    <property type="entry name" value="ARAC-FAMILY TRANSCRIPTIONAL REGULATOR"/>
    <property type="match status" value="1"/>
</dbReference>
<dbReference type="InterPro" id="IPR018060">
    <property type="entry name" value="HTH_AraC"/>
</dbReference>
<evidence type="ECO:0000313" key="5">
    <source>
        <dbReference type="EMBL" id="AYQ74940.1"/>
    </source>
</evidence>
<evidence type="ECO:0000256" key="1">
    <source>
        <dbReference type="ARBA" id="ARBA00023015"/>
    </source>
</evidence>
<dbReference type="PROSITE" id="PS01124">
    <property type="entry name" value="HTH_ARAC_FAMILY_2"/>
    <property type="match status" value="1"/>
</dbReference>
<keyword evidence="2" id="KW-0238">DNA-binding</keyword>
<dbReference type="Proteomes" id="UP000269097">
    <property type="component" value="Chromosome"/>
</dbReference>
<proteinExistence type="predicted"/>
<dbReference type="PRINTS" id="PR00032">
    <property type="entry name" value="HTHARAC"/>
</dbReference>
<dbReference type="GO" id="GO:0003700">
    <property type="term" value="F:DNA-binding transcription factor activity"/>
    <property type="evidence" value="ECO:0007669"/>
    <property type="project" value="InterPro"/>
</dbReference>
<dbReference type="InterPro" id="IPR020449">
    <property type="entry name" value="Tscrpt_reg_AraC-type_HTH"/>
</dbReference>
<dbReference type="EMBL" id="CP033433">
    <property type="protein sequence ID" value="AYQ74940.1"/>
    <property type="molecule type" value="Genomic_DNA"/>
</dbReference>
<evidence type="ECO:0000259" key="4">
    <source>
        <dbReference type="PROSITE" id="PS01124"/>
    </source>
</evidence>
<dbReference type="KEGG" id="coh:EAV92_21715"/>
<keyword evidence="6" id="KW-1185">Reference proteome</keyword>
<dbReference type="SUPFAM" id="SSF46689">
    <property type="entry name" value="Homeodomain-like"/>
    <property type="match status" value="2"/>
</dbReference>
<evidence type="ECO:0000256" key="2">
    <source>
        <dbReference type="ARBA" id="ARBA00023125"/>
    </source>
</evidence>
<dbReference type="InterPro" id="IPR037923">
    <property type="entry name" value="HTH-like"/>
</dbReference>
<dbReference type="InterPro" id="IPR018062">
    <property type="entry name" value="HTH_AraC-typ_CS"/>
</dbReference>
<protein>
    <submittedName>
        <fullName evidence="5">AraC family transcriptional regulator</fullName>
    </submittedName>
</protein>
<evidence type="ECO:0000313" key="6">
    <source>
        <dbReference type="Proteomes" id="UP000269097"/>
    </source>
</evidence>
<dbReference type="Pfam" id="PF02311">
    <property type="entry name" value="AraC_binding"/>
    <property type="match status" value="1"/>
</dbReference>
<keyword evidence="3" id="KW-0804">Transcription</keyword>